<dbReference type="GO" id="GO:0045087">
    <property type="term" value="P:innate immune response"/>
    <property type="evidence" value="ECO:0007669"/>
    <property type="project" value="UniProtKB-KW"/>
</dbReference>
<dbReference type="PANTHER" id="PTHR24255">
    <property type="entry name" value="COMPLEMENT COMPONENT 1, S SUBCOMPONENT-RELATED"/>
    <property type="match status" value="1"/>
</dbReference>
<evidence type="ECO:0000256" key="3">
    <source>
        <dbReference type="ARBA" id="ARBA00004477"/>
    </source>
</evidence>
<keyword evidence="6" id="KW-0964">Secreted</keyword>
<dbReference type="HOGENOM" id="CLU_011340_6_0_1"/>
<evidence type="ECO:0000256" key="6">
    <source>
        <dbReference type="ARBA" id="ARBA00022525"/>
    </source>
</evidence>
<keyword evidence="24 29" id="KW-1015">Disulfide bond</keyword>
<evidence type="ECO:0000256" key="25">
    <source>
        <dbReference type="ARBA" id="ARBA00023180"/>
    </source>
</evidence>
<evidence type="ECO:0000256" key="2">
    <source>
        <dbReference type="ARBA" id="ARBA00004241"/>
    </source>
</evidence>
<evidence type="ECO:0000256" key="28">
    <source>
        <dbReference type="ARBA" id="ARBA00093536"/>
    </source>
</evidence>
<evidence type="ECO:0000256" key="32">
    <source>
        <dbReference type="SAM" id="SignalP"/>
    </source>
</evidence>
<dbReference type="GO" id="GO:0005576">
    <property type="term" value="C:extracellular region"/>
    <property type="evidence" value="ECO:0007669"/>
    <property type="project" value="UniProtKB-SubCell"/>
</dbReference>
<dbReference type="SMART" id="SM00179">
    <property type="entry name" value="EGF_CA"/>
    <property type="match status" value="1"/>
</dbReference>
<evidence type="ECO:0000256" key="1">
    <source>
        <dbReference type="ARBA" id="ARBA00001057"/>
    </source>
</evidence>
<feature type="transmembrane region" description="Helical" evidence="31">
    <location>
        <begin position="843"/>
        <end position="862"/>
    </location>
</feature>
<dbReference type="InterPro" id="IPR001881">
    <property type="entry name" value="EGF-like_Ca-bd_dom"/>
</dbReference>
<feature type="transmembrane region" description="Helical" evidence="31">
    <location>
        <begin position="745"/>
        <end position="766"/>
    </location>
</feature>
<feature type="transmembrane region" description="Helical" evidence="31">
    <location>
        <begin position="656"/>
        <end position="676"/>
    </location>
</feature>
<dbReference type="GO" id="GO:0006508">
    <property type="term" value="P:proteolysis"/>
    <property type="evidence" value="ECO:0007669"/>
    <property type="project" value="UniProtKB-KW"/>
</dbReference>
<comment type="subunit">
    <text evidence="28">Core component of the complement C1 complex, a calcium-dependent complex composed of 1 molecule of the C1Q subcomplex, 2 molecules of C1R and 2 molecules of C1S. The C1Q subcomplex is composed 18 subunits: 3 chains of C1QA, C1QB, and C1QC trimerize to form 6 collagen-like triple helices connected to six globular ligand-recognition modules. Within the C1 complex, C1R is a dimer of identical chains, each of which is activated by cleavage into two chains, heavy and light, connected by disulfide bonds.</text>
</comment>
<dbReference type="Gene3D" id="2.10.25.10">
    <property type="entry name" value="Laminin"/>
    <property type="match status" value="1"/>
</dbReference>
<dbReference type="SUPFAM" id="SSF57196">
    <property type="entry name" value="EGF/Laminin"/>
    <property type="match status" value="1"/>
</dbReference>
<dbReference type="SUPFAM" id="SSF57535">
    <property type="entry name" value="Complement control module/SCR domain"/>
    <property type="match status" value="2"/>
</dbReference>
<dbReference type="Pfam" id="PF14670">
    <property type="entry name" value="FXa_inhibition"/>
    <property type="match status" value="1"/>
</dbReference>
<keyword evidence="22 31" id="KW-1133">Transmembrane helix</keyword>
<evidence type="ECO:0000256" key="16">
    <source>
        <dbReference type="ARBA" id="ARBA00022813"/>
    </source>
</evidence>
<feature type="domain" description="CUB" evidence="33">
    <location>
        <begin position="187"/>
        <end position="299"/>
    </location>
</feature>
<dbReference type="GO" id="GO:0006958">
    <property type="term" value="P:complement activation, classical pathway"/>
    <property type="evidence" value="ECO:0007669"/>
    <property type="project" value="UniProtKB-KW"/>
</dbReference>
<evidence type="ECO:0000256" key="9">
    <source>
        <dbReference type="ARBA" id="ARBA00022659"/>
    </source>
</evidence>
<dbReference type="PANTHER" id="PTHR24255:SF25">
    <property type="entry name" value="COMPLEMENT C1R SUBCOMPONENT"/>
    <property type="match status" value="1"/>
</dbReference>
<dbReference type="PROSITE" id="PS01180">
    <property type="entry name" value="CUB"/>
    <property type="match status" value="2"/>
</dbReference>
<evidence type="ECO:0000256" key="15">
    <source>
        <dbReference type="ARBA" id="ARBA00022801"/>
    </source>
</evidence>
<dbReference type="PROSITE" id="PS01187">
    <property type="entry name" value="EGF_CA"/>
    <property type="match status" value="1"/>
</dbReference>
<feature type="chain" id="PRO_5030170101" description="complement subcomponent C1r" evidence="32">
    <location>
        <begin position="18"/>
        <end position="950"/>
    </location>
</feature>
<comment type="function">
    <text evidence="27">Serine protease component of the complement C1 complex, a multiprotein complex that initiates the classical pathway of the complement system, a cascade of proteins that leads to phagocytosis and breakdown of pathogens and signaling that strengthens the adaptive immune system. C1R catalyzes the first enzymatic step in the classical complement pathway: it is activated by the C1Q subcomplex of the C1 complex, which associates with IgG or IgM immunoglobulins complexed with antigens to form antigen-antibody complexes on the surface of pathogens. Immunoglobulin-binding promotes the autocatalytic cleavage and activation of C1R. Activated C1R then cleaves and activates C1S, the second protease of the classical complement pathway. It is unclear if C1R activates C1S within single, strained C1 complexes or between neighboring C1 complexes on surfaces.</text>
</comment>
<keyword evidence="13 32" id="KW-0732">Signal</keyword>
<keyword evidence="20" id="KW-0391">Immunity</keyword>
<dbReference type="InterPro" id="IPR000859">
    <property type="entry name" value="CUB_dom"/>
</dbReference>
<dbReference type="CDD" id="cd00041">
    <property type="entry name" value="CUB"/>
    <property type="match status" value="2"/>
</dbReference>
<evidence type="ECO:0000313" key="35">
    <source>
        <dbReference type="Ensembl" id="ENSXETP00000051573"/>
    </source>
</evidence>
<feature type="transmembrane region" description="Helical" evidence="31">
    <location>
        <begin position="883"/>
        <end position="908"/>
    </location>
</feature>
<keyword evidence="17" id="KW-0256">Endoplasmic reticulum</keyword>
<dbReference type="InterPro" id="IPR035914">
    <property type="entry name" value="Sperma_CUB_dom_sf"/>
</dbReference>
<dbReference type="InterPro" id="IPR004299">
    <property type="entry name" value="MBOAT_fam"/>
</dbReference>
<feature type="signal peptide" evidence="32">
    <location>
        <begin position="1"/>
        <end position="17"/>
    </location>
</feature>
<dbReference type="InterPro" id="IPR009003">
    <property type="entry name" value="Peptidase_S1_PA"/>
</dbReference>
<evidence type="ECO:0000256" key="19">
    <source>
        <dbReference type="ARBA" id="ARBA00022837"/>
    </source>
</evidence>
<evidence type="ECO:0000256" key="29">
    <source>
        <dbReference type="PROSITE-ProRule" id="PRU00059"/>
    </source>
</evidence>
<dbReference type="Ensembl" id="ENSXETT00000051573">
    <property type="protein sequence ID" value="ENSXETP00000051573"/>
    <property type="gene ID" value="ENSXETG00000033339"/>
</dbReference>
<dbReference type="InterPro" id="IPR000436">
    <property type="entry name" value="Sushi_SCR_CCP_dom"/>
</dbReference>
<dbReference type="GO" id="GO:0009986">
    <property type="term" value="C:cell surface"/>
    <property type="evidence" value="ECO:0007669"/>
    <property type="project" value="UniProtKB-SubCell"/>
</dbReference>
<dbReference type="PROSITE" id="PS01186">
    <property type="entry name" value="EGF_2"/>
    <property type="match status" value="1"/>
</dbReference>
<dbReference type="FunFam" id="2.60.120.290:FF:000006">
    <property type="entry name" value="Mannan-binding lectin serine protease 1"/>
    <property type="match status" value="1"/>
</dbReference>
<dbReference type="InParanoid" id="F7ECR5"/>
<dbReference type="SUPFAM" id="SSF50494">
    <property type="entry name" value="Trypsin-like serine proteases"/>
    <property type="match status" value="1"/>
</dbReference>
<feature type="transmembrane region" description="Helical" evidence="31">
    <location>
        <begin position="578"/>
        <end position="596"/>
    </location>
</feature>
<keyword evidence="16" id="KW-0068">Autocatalytic cleavage</keyword>
<evidence type="ECO:0000256" key="30">
    <source>
        <dbReference type="PROSITE-ProRule" id="PRU00302"/>
    </source>
</evidence>
<dbReference type="FunFam" id="2.10.70.10:FF:000016">
    <property type="entry name" value="Mannan-binding lectin serine protease 1"/>
    <property type="match status" value="1"/>
</dbReference>
<evidence type="ECO:0000256" key="31">
    <source>
        <dbReference type="SAM" id="Phobius"/>
    </source>
</evidence>
<keyword evidence="21" id="KW-0180">Complement pathway</keyword>
<evidence type="ECO:0000256" key="10">
    <source>
        <dbReference type="ARBA" id="ARBA00022670"/>
    </source>
</evidence>
<evidence type="ECO:0000256" key="21">
    <source>
        <dbReference type="ARBA" id="ARBA00022875"/>
    </source>
</evidence>
<comment type="catalytic activity">
    <reaction evidence="1">
        <text>Selective cleavage of Lys(or Arg)-|-Ile bond in complement subcomponent C1s to form the active form of C1s (EC 3.4.21.42).</text>
        <dbReference type="EC" id="3.4.21.41"/>
    </reaction>
</comment>
<sequence>MLRWVVLLLGTVAFCQNNKRPLFGTVTSPNYPIPYPNSNKSTWDITVPAGYHVSLSFLVFDIEPSENCYYDFVKVMADGKELGQFCGPVNSLTHPGHRQLVSLGNQMRIHFQSDFSNELDGDVIPYKGFQAFYHAVDKDECAPPSDASGTWTPPCEHVCHNYVGGYFCSCFPGYNLQSDNRSCKVECSSEMFTEESGFISSPGYPEPYPPDLKCNYSIRLEEGLQISLSFQEPFEIDHHPKARCPYDILKVFAGDTMLNSFCGSHSPGMVTTRSHTVDIVFETDDSGDSKGWSLHYTSEAIPCPYPEPRDTYTIISPEQNIYRMRDYIVVTCQTGYKLMEDRKELSSFSTTCQKDGTWHRPIPRCDIVTCEDPPVLTNGQYTFLTAPGRLEYRSAIQYRCNAPYYNMVTPNGSDTYTCSAQRQWKDDNGGVKIPLCLPVCGKPGDPVGSFGRILHGKKADPGNFPWQVYVSRYGTAGGAGRGKMAATGGSVLYQVAEALGASEPALRLILSIFLGYPLALFQRYFQFKKEPSHIHLFNTLTGLGIAYFNFGSQLYHSLLCVVLNFLILRLMGRTMTAVFTSFCLQMGYLLCGYYYTATDNYDIKWTMPHCVLTLKLIGLTFDYYDSSKDKESMTEEQMRYAVPGVPSLMEVCGFSYYYGGFLVGPQFSMCSYLKLVRGELTDVPGQRPNSIEPAMKRLSLGLFCLVIYTVFGPMLPDSYFLTDEYANKPFWYRCAYVPIWGKVMLYKYVTCWLVTEGVCILSGLGYNGKDDTGRVRWDACANMKVWQYETTPLFTGTIASFNINTNAWVARYVFKRLRFLGNKAISQATALFFLAIWHGLHSGYFVCFSLEFLIVIVERQAMDLIRDSPLLSQISSIPILRPIIYVVQQCIHWLFMGYPLVPFCLFTWDKWLKVYSSVYFVGHLFFLLLLFALPYLRRVLVPRKDKQKSQ</sequence>
<evidence type="ECO:0000256" key="12">
    <source>
        <dbReference type="ARBA" id="ARBA00022723"/>
    </source>
</evidence>
<evidence type="ECO:0000256" key="24">
    <source>
        <dbReference type="ARBA" id="ARBA00023157"/>
    </source>
</evidence>
<dbReference type="FunFam" id="2.10.25.10:FF:000059">
    <property type="entry name" value="Mannan-binding lectin serine protease 1"/>
    <property type="match status" value="1"/>
</dbReference>
<evidence type="ECO:0000256" key="17">
    <source>
        <dbReference type="ARBA" id="ARBA00022824"/>
    </source>
</evidence>
<evidence type="ECO:0000256" key="7">
    <source>
        <dbReference type="ARBA" id="ARBA00022553"/>
    </source>
</evidence>
<evidence type="ECO:0000256" key="18">
    <source>
        <dbReference type="ARBA" id="ARBA00022825"/>
    </source>
</evidence>
<proteinExistence type="predicted"/>
<dbReference type="GeneTree" id="ENSGT00940000157473"/>
<keyword evidence="18" id="KW-0720">Serine protease</keyword>
<dbReference type="PROSITE" id="PS50923">
    <property type="entry name" value="SUSHI"/>
    <property type="match status" value="2"/>
</dbReference>
<dbReference type="InterPro" id="IPR018097">
    <property type="entry name" value="EGF_Ca-bd_CS"/>
</dbReference>
<protein>
    <recommendedName>
        <fullName evidence="5">complement subcomponent C1r</fullName>
        <ecNumber evidence="5">3.4.21.41</ecNumber>
    </recommendedName>
</protein>
<dbReference type="Pfam" id="PF00084">
    <property type="entry name" value="Sushi"/>
    <property type="match status" value="2"/>
</dbReference>
<reference evidence="35" key="1">
    <citation type="journal article" date="2010" name="Science">
        <title>The genome of the Western clawed frog Xenopus tropicalis.</title>
        <authorList>
            <person name="Hellsten U."/>
            <person name="Harland R.M."/>
            <person name="Gilchrist M.J."/>
            <person name="Hendrix D."/>
            <person name="Jurka J."/>
            <person name="Kapitonov V."/>
            <person name="Ovcharenko I."/>
            <person name="Putnam N.H."/>
            <person name="Shu S."/>
            <person name="Taher L."/>
            <person name="Blitz I.L."/>
            <person name="Blumberg B."/>
            <person name="Dichmann D.S."/>
            <person name="Dubchak I."/>
            <person name="Amaya E."/>
            <person name="Detter J.C."/>
            <person name="Fletcher R."/>
            <person name="Gerhard D.S."/>
            <person name="Goodstein D."/>
            <person name="Graves T."/>
            <person name="Grigoriev I.V."/>
            <person name="Grimwood J."/>
            <person name="Kawashima T."/>
            <person name="Lindquist E."/>
            <person name="Lucas S.M."/>
            <person name="Mead P.E."/>
            <person name="Mitros T."/>
            <person name="Ogino H."/>
            <person name="Ohta Y."/>
            <person name="Poliakov A.V."/>
            <person name="Pollet N."/>
            <person name="Robert J."/>
            <person name="Salamov A."/>
            <person name="Sater A.K."/>
            <person name="Schmutz J."/>
            <person name="Terry A."/>
            <person name="Vize P.D."/>
            <person name="Warren W.C."/>
            <person name="Wells D."/>
            <person name="Wills A."/>
            <person name="Wilson R.K."/>
            <person name="Zimmerman L.B."/>
            <person name="Zorn A.M."/>
            <person name="Grainger R."/>
            <person name="Grammer T."/>
            <person name="Khokha M.K."/>
            <person name="Richardson P.M."/>
            <person name="Rokhsar D.S."/>
        </authorList>
    </citation>
    <scope>NUCLEOTIDE SEQUENCE [LARGE SCALE GENOMIC DNA]</scope>
    <source>
        <strain evidence="35">Nigerian</strain>
    </source>
</reference>
<keyword evidence="9 30" id="KW-0768">Sushi</keyword>
<keyword evidence="26" id="KW-0379">Hydroxylation</keyword>
<organism evidence="35">
    <name type="scientific">Xenopus tropicalis</name>
    <name type="common">Western clawed frog</name>
    <name type="synonym">Silurana tropicalis</name>
    <dbReference type="NCBI Taxonomy" id="8364"/>
    <lineage>
        <taxon>Eukaryota</taxon>
        <taxon>Metazoa</taxon>
        <taxon>Chordata</taxon>
        <taxon>Craniata</taxon>
        <taxon>Vertebrata</taxon>
        <taxon>Euteleostomi</taxon>
        <taxon>Amphibia</taxon>
        <taxon>Batrachia</taxon>
        <taxon>Anura</taxon>
        <taxon>Pipoidea</taxon>
        <taxon>Pipidae</taxon>
        <taxon>Xenopodinae</taxon>
        <taxon>Xenopus</taxon>
        <taxon>Silurana</taxon>
    </lineage>
</organism>
<dbReference type="SMART" id="SM00032">
    <property type="entry name" value="CCP"/>
    <property type="match status" value="2"/>
</dbReference>
<keyword evidence="7" id="KW-0597">Phosphoprotein</keyword>
<dbReference type="Bgee" id="ENSXETG00000033339">
    <property type="expression patterns" value="Expressed in liver and 2 other cell types or tissues"/>
</dbReference>
<dbReference type="InterPro" id="IPR035976">
    <property type="entry name" value="Sushi/SCR/CCP_sf"/>
</dbReference>
<dbReference type="GO" id="GO:0005509">
    <property type="term" value="F:calcium ion binding"/>
    <property type="evidence" value="ECO:0007669"/>
    <property type="project" value="InterPro"/>
</dbReference>
<evidence type="ECO:0000256" key="26">
    <source>
        <dbReference type="ARBA" id="ARBA00023278"/>
    </source>
</evidence>
<accession>F7ECR5</accession>
<keyword evidence="12" id="KW-0479">Metal-binding</keyword>
<evidence type="ECO:0000256" key="8">
    <source>
        <dbReference type="ARBA" id="ARBA00022588"/>
    </source>
</evidence>
<feature type="disulfide bond" evidence="29">
    <location>
        <begin position="187"/>
        <end position="214"/>
    </location>
</feature>
<evidence type="ECO:0000256" key="27">
    <source>
        <dbReference type="ARBA" id="ARBA00093383"/>
    </source>
</evidence>
<evidence type="ECO:0000259" key="34">
    <source>
        <dbReference type="PROSITE" id="PS50923"/>
    </source>
</evidence>
<evidence type="ECO:0000256" key="13">
    <source>
        <dbReference type="ARBA" id="ARBA00022729"/>
    </source>
</evidence>
<dbReference type="EC" id="3.4.21.41" evidence="5"/>
<dbReference type="SMART" id="SM00181">
    <property type="entry name" value="EGF"/>
    <property type="match status" value="1"/>
</dbReference>
<reference evidence="35" key="2">
    <citation type="submission" date="2011-06" db="UniProtKB">
        <authorList>
            <consortium name="Ensembl"/>
        </authorList>
    </citation>
    <scope>IDENTIFICATION</scope>
</reference>
<dbReference type="Gene3D" id="2.60.120.290">
    <property type="entry name" value="Spermadhesin, CUB domain"/>
    <property type="match status" value="2"/>
</dbReference>
<keyword evidence="11 31" id="KW-0812">Transmembrane</keyword>
<dbReference type="Gene3D" id="2.10.70.10">
    <property type="entry name" value="Complement Module, domain 1"/>
    <property type="match status" value="2"/>
</dbReference>
<keyword evidence="15" id="KW-0378">Hydrolase</keyword>
<keyword evidence="10" id="KW-0645">Protease</keyword>
<dbReference type="eggNOG" id="KOG2705">
    <property type="taxonomic scope" value="Eukaryota"/>
</dbReference>
<evidence type="ECO:0000256" key="4">
    <source>
        <dbReference type="ARBA" id="ARBA00004613"/>
    </source>
</evidence>
<feature type="transmembrane region" description="Helical" evidence="31">
    <location>
        <begin position="697"/>
        <end position="715"/>
    </location>
</feature>
<keyword evidence="8" id="KW-0399">Innate immunity</keyword>
<feature type="domain" description="Sushi" evidence="34">
    <location>
        <begin position="301"/>
        <end position="367"/>
    </location>
</feature>
<evidence type="ECO:0000256" key="11">
    <source>
        <dbReference type="ARBA" id="ARBA00022692"/>
    </source>
</evidence>
<evidence type="ECO:0000256" key="14">
    <source>
        <dbReference type="ARBA" id="ARBA00022737"/>
    </source>
</evidence>
<dbReference type="GO" id="GO:0005789">
    <property type="term" value="C:endoplasmic reticulum membrane"/>
    <property type="evidence" value="ECO:0007669"/>
    <property type="project" value="UniProtKB-SubCell"/>
</dbReference>
<evidence type="ECO:0000256" key="22">
    <source>
        <dbReference type="ARBA" id="ARBA00022989"/>
    </source>
</evidence>
<comment type="subcellular location">
    <subcellularLocation>
        <location evidence="2">Cell surface</location>
    </subcellularLocation>
    <subcellularLocation>
        <location evidence="3">Endoplasmic reticulum membrane</location>
        <topology evidence="3">Multi-pass membrane protein</topology>
    </subcellularLocation>
    <subcellularLocation>
        <location evidence="4">Secreted</location>
    </subcellularLocation>
</comment>
<evidence type="ECO:0000256" key="20">
    <source>
        <dbReference type="ARBA" id="ARBA00022859"/>
    </source>
</evidence>
<dbReference type="Pfam" id="PF03062">
    <property type="entry name" value="MBOAT"/>
    <property type="match status" value="1"/>
</dbReference>
<keyword evidence="23 31" id="KW-0472">Membrane</keyword>
<feature type="domain" description="Sushi" evidence="34">
    <location>
        <begin position="368"/>
        <end position="438"/>
    </location>
</feature>
<dbReference type="Pfam" id="PF00431">
    <property type="entry name" value="CUB"/>
    <property type="match status" value="2"/>
</dbReference>
<feature type="domain" description="CUB" evidence="33">
    <location>
        <begin position="15"/>
        <end position="136"/>
    </location>
</feature>
<dbReference type="CDD" id="cd00054">
    <property type="entry name" value="EGF_CA"/>
    <property type="match status" value="1"/>
</dbReference>
<name>F7ECR5_XENTR</name>
<dbReference type="AlphaFoldDB" id="F7ECR5"/>
<dbReference type="GO" id="GO:0004252">
    <property type="term" value="F:serine-type endopeptidase activity"/>
    <property type="evidence" value="ECO:0007669"/>
    <property type="project" value="UniProtKB-EC"/>
</dbReference>
<dbReference type="FunCoup" id="F7ECR5">
    <property type="interactions" value="415"/>
</dbReference>
<evidence type="ECO:0000259" key="33">
    <source>
        <dbReference type="PROSITE" id="PS01180"/>
    </source>
</evidence>
<evidence type="ECO:0000256" key="5">
    <source>
        <dbReference type="ARBA" id="ARBA00011907"/>
    </source>
</evidence>
<keyword evidence="14" id="KW-0677">Repeat</keyword>
<comment type="caution">
    <text evidence="30">Lacks conserved residue(s) required for the propagation of feature annotation.</text>
</comment>
<feature type="transmembrane region" description="Helical" evidence="31">
    <location>
        <begin position="914"/>
        <end position="936"/>
    </location>
</feature>
<gene>
    <name evidence="35" type="primary">c1r</name>
</gene>
<evidence type="ECO:0000256" key="23">
    <source>
        <dbReference type="ARBA" id="ARBA00023136"/>
    </source>
</evidence>
<dbReference type="InterPro" id="IPR000742">
    <property type="entry name" value="EGF"/>
</dbReference>
<keyword evidence="19" id="KW-0106">Calcium</keyword>
<dbReference type="FunFam" id="2.60.120.290:FF:000012">
    <property type="entry name" value="mannan-binding lectin serine protease 1 isoform X1"/>
    <property type="match status" value="1"/>
</dbReference>
<dbReference type="SUPFAM" id="SSF49854">
    <property type="entry name" value="Spermadhesin, CUB domain"/>
    <property type="match status" value="2"/>
</dbReference>
<dbReference type="SMART" id="SM00042">
    <property type="entry name" value="CUB"/>
    <property type="match status" value="2"/>
</dbReference>
<feature type="transmembrane region" description="Helical" evidence="31">
    <location>
        <begin position="554"/>
        <end position="571"/>
    </location>
</feature>
<dbReference type="CDD" id="cd00033">
    <property type="entry name" value="CCP"/>
    <property type="match status" value="2"/>
</dbReference>
<keyword evidence="25" id="KW-0325">Glycoprotein</keyword>